<dbReference type="Pfam" id="PF26571">
    <property type="entry name" value="VldE"/>
    <property type="match status" value="1"/>
</dbReference>
<keyword evidence="4" id="KW-1185">Reference proteome</keyword>
<keyword evidence="1" id="KW-0732">Signal</keyword>
<dbReference type="Proteomes" id="UP001501495">
    <property type="component" value="Unassembled WGS sequence"/>
</dbReference>
<name>A0ABP7XNE7_9ACTN</name>
<dbReference type="InterPro" id="IPR058593">
    <property type="entry name" value="ARB_07466-like_C"/>
</dbReference>
<evidence type="ECO:0000313" key="4">
    <source>
        <dbReference type="Proteomes" id="UP001501495"/>
    </source>
</evidence>
<comment type="caution">
    <text evidence="3">The sequence shown here is derived from an EMBL/GenBank/DDBJ whole genome shotgun (WGS) entry which is preliminary data.</text>
</comment>
<gene>
    <name evidence="3" type="ORF">GCM10022215_28420</name>
</gene>
<feature type="chain" id="PRO_5045549186" description="ARB-07466-like C-terminal domain-containing protein" evidence="1">
    <location>
        <begin position="25"/>
        <end position="188"/>
    </location>
</feature>
<accession>A0ABP7XNE7</accession>
<evidence type="ECO:0000259" key="2">
    <source>
        <dbReference type="Pfam" id="PF26571"/>
    </source>
</evidence>
<organism evidence="3 4">
    <name type="scientific">Nocardioides fonticola</name>
    <dbReference type="NCBI Taxonomy" id="450363"/>
    <lineage>
        <taxon>Bacteria</taxon>
        <taxon>Bacillati</taxon>
        <taxon>Actinomycetota</taxon>
        <taxon>Actinomycetes</taxon>
        <taxon>Propionibacteriales</taxon>
        <taxon>Nocardioidaceae</taxon>
        <taxon>Nocardioides</taxon>
    </lineage>
</organism>
<proteinExistence type="predicted"/>
<protein>
    <recommendedName>
        <fullName evidence="2">ARB-07466-like C-terminal domain-containing protein</fullName>
    </recommendedName>
</protein>
<evidence type="ECO:0000256" key="1">
    <source>
        <dbReference type="SAM" id="SignalP"/>
    </source>
</evidence>
<reference evidence="4" key="1">
    <citation type="journal article" date="2019" name="Int. J. Syst. Evol. Microbiol.">
        <title>The Global Catalogue of Microorganisms (GCM) 10K type strain sequencing project: providing services to taxonomists for standard genome sequencing and annotation.</title>
        <authorList>
            <consortium name="The Broad Institute Genomics Platform"/>
            <consortium name="The Broad Institute Genome Sequencing Center for Infectious Disease"/>
            <person name="Wu L."/>
            <person name="Ma J."/>
        </authorList>
    </citation>
    <scope>NUCLEOTIDE SEQUENCE [LARGE SCALE GENOMIC DNA]</scope>
    <source>
        <strain evidence="4">JCM 16703</strain>
    </source>
</reference>
<evidence type="ECO:0000313" key="3">
    <source>
        <dbReference type="EMBL" id="GAA4122532.1"/>
    </source>
</evidence>
<sequence>MRRIALLCLTLPLLCLALTVPAAAQPAPIEDYAPYQPATKCRPHAKPGAVLLQRFIVARFGGAPGRIGARCDGTVSEHHEGRAIDWMVDARTARGRAAADRLFTWLFATDHAGDEDARARRLGVMYVIWDDHIYSSYRGFEAEKYRNAACRGKKLKRCSPTLRHRDHVHLSLTRAGGKGLTSWFVGRL</sequence>
<feature type="domain" description="ARB-07466-like C-terminal" evidence="2">
    <location>
        <begin position="44"/>
        <end position="140"/>
    </location>
</feature>
<feature type="signal peptide" evidence="1">
    <location>
        <begin position="1"/>
        <end position="24"/>
    </location>
</feature>
<dbReference type="EMBL" id="BAAAZH010000021">
    <property type="protein sequence ID" value="GAA4122532.1"/>
    <property type="molecule type" value="Genomic_DNA"/>
</dbReference>
<dbReference type="RefSeq" id="WP_344734111.1">
    <property type="nucleotide sequence ID" value="NZ_BAAAZH010000021.1"/>
</dbReference>